<organism evidence="3 4">
    <name type="scientific">Botryotinia convoluta</name>
    <dbReference type="NCBI Taxonomy" id="54673"/>
    <lineage>
        <taxon>Eukaryota</taxon>
        <taxon>Fungi</taxon>
        <taxon>Dikarya</taxon>
        <taxon>Ascomycota</taxon>
        <taxon>Pezizomycotina</taxon>
        <taxon>Leotiomycetes</taxon>
        <taxon>Helotiales</taxon>
        <taxon>Sclerotiniaceae</taxon>
        <taxon>Botryotinia</taxon>
    </lineage>
</organism>
<evidence type="ECO:0000256" key="1">
    <source>
        <dbReference type="SAM" id="Coils"/>
    </source>
</evidence>
<evidence type="ECO:0000256" key="2">
    <source>
        <dbReference type="SAM" id="MobiDB-lite"/>
    </source>
</evidence>
<keyword evidence="4" id="KW-1185">Reference proteome</keyword>
<evidence type="ECO:0000313" key="4">
    <source>
        <dbReference type="Proteomes" id="UP000297527"/>
    </source>
</evidence>
<comment type="caution">
    <text evidence="3">The sequence shown here is derived from an EMBL/GenBank/DDBJ whole genome shotgun (WGS) entry which is preliminary data.</text>
</comment>
<sequence length="76" mass="8524">MQNDSHMLQSKRREVSSTLQETSTSQQLKSLIEVAETEQKSLQAEIDDHLAKSRGEKLVAQSTRRVVGGRNKLSTI</sequence>
<evidence type="ECO:0000313" key="3">
    <source>
        <dbReference type="EMBL" id="TGO58952.1"/>
    </source>
</evidence>
<dbReference type="EMBL" id="PQXN01000049">
    <property type="protein sequence ID" value="TGO58952.1"/>
    <property type="molecule type" value="Genomic_DNA"/>
</dbReference>
<feature type="coiled-coil region" evidence="1">
    <location>
        <begin position="25"/>
        <end position="52"/>
    </location>
</feature>
<reference evidence="3 4" key="1">
    <citation type="submission" date="2017-12" db="EMBL/GenBank/DDBJ databases">
        <title>Comparative genomics of Botrytis spp.</title>
        <authorList>
            <person name="Valero-Jimenez C.A."/>
            <person name="Tapia P."/>
            <person name="Veloso J."/>
            <person name="Silva-Moreno E."/>
            <person name="Staats M."/>
            <person name="Valdes J.H."/>
            <person name="Van Kan J.A.L."/>
        </authorList>
    </citation>
    <scope>NUCLEOTIDE SEQUENCE [LARGE SCALE GENOMIC DNA]</scope>
    <source>
        <strain evidence="3 4">MUCL11595</strain>
    </source>
</reference>
<keyword evidence="1" id="KW-0175">Coiled coil</keyword>
<dbReference type="AlphaFoldDB" id="A0A4Z1IH82"/>
<feature type="region of interest" description="Disordered" evidence="2">
    <location>
        <begin position="1"/>
        <end position="23"/>
    </location>
</feature>
<dbReference type="Proteomes" id="UP000297527">
    <property type="component" value="Unassembled WGS sequence"/>
</dbReference>
<protein>
    <submittedName>
        <fullName evidence="3">Uncharacterized protein</fullName>
    </submittedName>
</protein>
<proteinExistence type="predicted"/>
<accession>A0A4Z1IH82</accession>
<name>A0A4Z1IH82_9HELO</name>
<gene>
    <name evidence="3" type="ORF">BCON_0049g00050</name>
</gene>